<organism evidence="2 3">
    <name type="scientific">Thermococcus waiotapuensis</name>
    <dbReference type="NCBI Taxonomy" id="90909"/>
    <lineage>
        <taxon>Archaea</taxon>
        <taxon>Methanobacteriati</taxon>
        <taxon>Methanobacteriota</taxon>
        <taxon>Thermococci</taxon>
        <taxon>Thermococcales</taxon>
        <taxon>Thermococcaceae</taxon>
        <taxon>Thermococcus</taxon>
    </lineage>
</organism>
<keyword evidence="1" id="KW-0812">Transmembrane</keyword>
<dbReference type="RefSeq" id="WP_315341937.1">
    <property type="nucleotide sequence ID" value="NZ_JAVDZE010000002.1"/>
</dbReference>
<dbReference type="EMBL" id="JAVDZE010000002">
    <property type="protein sequence ID" value="MDV3104150.1"/>
    <property type="molecule type" value="Genomic_DNA"/>
</dbReference>
<accession>A0AAE4T1F7</accession>
<sequence>MGKRPELMLFALGNLGNVNPTFFIGISAALIMYSLLHLRKLLR</sequence>
<evidence type="ECO:0000313" key="3">
    <source>
        <dbReference type="Proteomes" id="UP001245683"/>
    </source>
</evidence>
<gene>
    <name evidence="2" type="ORF">RBI02_06305</name>
</gene>
<keyword evidence="1" id="KW-0472">Membrane</keyword>
<name>A0AAE4T1F7_9EURY</name>
<comment type="caution">
    <text evidence="2">The sequence shown here is derived from an EMBL/GenBank/DDBJ whole genome shotgun (WGS) entry which is preliminary data.</text>
</comment>
<feature type="transmembrane region" description="Helical" evidence="1">
    <location>
        <begin position="20"/>
        <end position="38"/>
    </location>
</feature>
<keyword evidence="1" id="KW-1133">Transmembrane helix</keyword>
<dbReference type="Proteomes" id="UP001245683">
    <property type="component" value="Unassembled WGS sequence"/>
</dbReference>
<evidence type="ECO:0000256" key="1">
    <source>
        <dbReference type="SAM" id="Phobius"/>
    </source>
</evidence>
<evidence type="ECO:0000313" key="2">
    <source>
        <dbReference type="EMBL" id="MDV3104150.1"/>
    </source>
</evidence>
<protein>
    <submittedName>
        <fullName evidence="2">Uncharacterized protein</fullName>
    </submittedName>
</protein>
<dbReference type="AlphaFoldDB" id="A0AAE4T1F7"/>
<keyword evidence="3" id="KW-1185">Reference proteome</keyword>
<reference evidence="2 3" key="1">
    <citation type="submission" date="2023-08" db="EMBL/GenBank/DDBJ databases">
        <title>Draft genome sequence of Thermococcus waiotapuensis WT1T, a thermophilic sulphur-dependent archaeon from order Thermococcales.</title>
        <authorList>
            <person name="Manners S.H."/>
            <person name="Carere C.R."/>
            <person name="Dhami M.K."/>
            <person name="Dobson R.C.J."/>
            <person name="Stott M.B."/>
        </authorList>
    </citation>
    <scope>NUCLEOTIDE SEQUENCE [LARGE SCALE GENOMIC DNA]</scope>
    <source>
        <strain evidence="2 3">WT1</strain>
    </source>
</reference>
<proteinExistence type="predicted"/>